<dbReference type="InterPro" id="IPR023210">
    <property type="entry name" value="NADP_OxRdtase_dom"/>
</dbReference>
<sequence length="336" mass="36789">MSAPTKAVPRLARVNVPAAGFDLPVVAYGTGTALYQRDVSKEVSIAAEAGHRFFDLAEMYKNTQYAGNGLRPHLASADSGIKRSDLIILTKIGEGQPHAYKALQEEVKALNLLIKDESTTPNPVFDVVLSHYPPRADKAKGRPSNLQVWRELERAVDDGLTRSIGVSNWLAEDIETLYADADAEGGGIKHPIAFNQIEFHPLIASSPQYKALLPLCKEKGIKIMTYSPLVPLTRNLLPEMPKLKEAIDNAVAAKSGRTQTSVLLKYAHQMTNDGIIVTTSSKPERTAEYLSMFASEKTGKEGTPGAEDLLSQAELDAITEAAGQYRSVKAWMEEWW</sequence>
<dbReference type="SUPFAM" id="SSF51430">
    <property type="entry name" value="NAD(P)-linked oxidoreductase"/>
    <property type="match status" value="1"/>
</dbReference>
<dbReference type="Gene3D" id="3.20.20.100">
    <property type="entry name" value="NADP-dependent oxidoreductase domain"/>
    <property type="match status" value="1"/>
</dbReference>
<name>A0A177TUW2_9BASI</name>
<evidence type="ECO:0000259" key="1">
    <source>
        <dbReference type="Pfam" id="PF00248"/>
    </source>
</evidence>
<protein>
    <recommendedName>
        <fullName evidence="1">NADP-dependent oxidoreductase domain-containing protein</fullName>
    </recommendedName>
</protein>
<reference evidence="2" key="2">
    <citation type="journal article" date="2019" name="IMA Fungus">
        <title>Genome sequencing and comparison of five Tilletia species to identify candidate genes for the detection of regulated species infecting wheat.</title>
        <authorList>
            <person name="Nguyen H.D.T."/>
            <person name="Sultana T."/>
            <person name="Kesanakurti P."/>
            <person name="Hambleton S."/>
        </authorList>
    </citation>
    <scope>NUCLEOTIDE SEQUENCE</scope>
    <source>
        <strain evidence="2">DAOMC 236416</strain>
    </source>
</reference>
<comment type="caution">
    <text evidence="2">The sequence shown here is derived from an EMBL/GenBank/DDBJ whole genome shotgun (WGS) entry which is preliminary data.</text>
</comment>
<dbReference type="PRINTS" id="PR00069">
    <property type="entry name" value="ALDKETRDTASE"/>
</dbReference>
<dbReference type="CDD" id="cd19120">
    <property type="entry name" value="AKR_AKR3C2-3"/>
    <property type="match status" value="1"/>
</dbReference>
<dbReference type="EMBL" id="LWDF02000050">
    <property type="protein sequence ID" value="KAE8258987.1"/>
    <property type="molecule type" value="Genomic_DNA"/>
</dbReference>
<dbReference type="InterPro" id="IPR044494">
    <property type="entry name" value="AKR3C2/3"/>
</dbReference>
<gene>
    <name evidence="2" type="ORF">A4X13_0g1315</name>
</gene>
<dbReference type="InterPro" id="IPR036812">
    <property type="entry name" value="NAD(P)_OxRdtase_dom_sf"/>
</dbReference>
<dbReference type="InterPro" id="IPR020471">
    <property type="entry name" value="AKR"/>
</dbReference>
<dbReference type="AlphaFoldDB" id="A0A177TUW2"/>
<proteinExistence type="predicted"/>
<reference evidence="2" key="1">
    <citation type="submission" date="2016-04" db="EMBL/GenBank/DDBJ databases">
        <authorList>
            <person name="Nguyen H.D."/>
            <person name="Samba Siva P."/>
            <person name="Cullis J."/>
            <person name="Levesque C.A."/>
            <person name="Hambleton S."/>
        </authorList>
    </citation>
    <scope>NUCLEOTIDE SEQUENCE</scope>
    <source>
        <strain evidence="2">DAOMC 236416</strain>
    </source>
</reference>
<dbReference type="GO" id="GO:0016652">
    <property type="term" value="F:oxidoreductase activity, acting on NAD(P)H as acceptor"/>
    <property type="evidence" value="ECO:0007669"/>
    <property type="project" value="InterPro"/>
</dbReference>
<keyword evidence="3" id="KW-1185">Reference proteome</keyword>
<evidence type="ECO:0000313" key="2">
    <source>
        <dbReference type="EMBL" id="KAE8258987.1"/>
    </source>
</evidence>
<evidence type="ECO:0000313" key="3">
    <source>
        <dbReference type="Proteomes" id="UP000077521"/>
    </source>
</evidence>
<organism evidence="2 3">
    <name type="scientific">Tilletia indica</name>
    <dbReference type="NCBI Taxonomy" id="43049"/>
    <lineage>
        <taxon>Eukaryota</taxon>
        <taxon>Fungi</taxon>
        <taxon>Dikarya</taxon>
        <taxon>Basidiomycota</taxon>
        <taxon>Ustilaginomycotina</taxon>
        <taxon>Exobasidiomycetes</taxon>
        <taxon>Tilletiales</taxon>
        <taxon>Tilletiaceae</taxon>
        <taxon>Tilletia</taxon>
    </lineage>
</organism>
<accession>A0A177TUW2</accession>
<feature type="domain" description="NADP-dependent oxidoreductase" evidence="1">
    <location>
        <begin position="36"/>
        <end position="295"/>
    </location>
</feature>
<dbReference type="Pfam" id="PF00248">
    <property type="entry name" value="Aldo_ket_red"/>
    <property type="match status" value="1"/>
</dbReference>
<dbReference type="PANTHER" id="PTHR11732">
    <property type="entry name" value="ALDO/KETO REDUCTASE"/>
    <property type="match status" value="1"/>
</dbReference>
<dbReference type="Proteomes" id="UP000077521">
    <property type="component" value="Unassembled WGS sequence"/>
</dbReference>